<keyword evidence="5" id="KW-1185">Reference proteome</keyword>
<feature type="compositionally biased region" description="Basic and acidic residues" evidence="2">
    <location>
        <begin position="554"/>
        <end position="563"/>
    </location>
</feature>
<sequence>MYGRGRVAAEAVNVDEGWKTVRRRKDGVKESEREESFYVADLPNGCSGRFLWEAFKKMGNISDAFVPGRRDWRGRQFGFVRFKGVRDVEEMLQKLRGVTVDGAKMRVFISKFKREQWMPKQHRQFDERVAQSSSRTRWEREANGNVWYERTKRQNWAEVVKGNDVNQGVGRNVLEDRKGKGIVLEKHDGLEKHTGKKSEVRREDTEGSRKQVRIESNPGLWQRHCEGRSLIGEIRYLEVLEDMRERMAFMGHENVAMSYLGGMKVILTFKEGQVARNFMIKQKEGWGRCFSSLRWWNGAEQENERIVQLRIMGVPVMIRDDTTFDKIGEKFGRRVSSSDFSWALDDNSVGRVCIATKELRWIDELVDIEWNNMWFTVWVREDTERWKIPVLNDPPKKEKLEAIMEEARIRSEFRRKPVLQRNNVDCGRSSAGQPAEVRPVMGRDGHGEDGIPRVVLDSGEKTAREEESPCTRIDDVEKLKGSDMDTRVSETQLSSKKDVGSKRCGVEVEEVTEGNVGSRRVAAGQLGCEGLIEDGPGVKNGVDNGPINLERMDYEGGADKGNEENGAWVNSQKMTEQLHVASEDVRKDVENSEQGLREEGSGSSRENPATIQVEPMEEGDMESEGAVSGVGRANSVRVTHDGVFVREGLDLGDSQEDEDTWDDGGGDVTASAA</sequence>
<keyword evidence="1" id="KW-0694">RNA-binding</keyword>
<dbReference type="GO" id="GO:0003723">
    <property type="term" value="F:RNA binding"/>
    <property type="evidence" value="ECO:0007669"/>
    <property type="project" value="UniProtKB-UniRule"/>
</dbReference>
<dbReference type="InterPro" id="IPR012677">
    <property type="entry name" value="Nucleotide-bd_a/b_plait_sf"/>
</dbReference>
<feature type="compositionally biased region" description="Basic and acidic residues" evidence="2">
    <location>
        <begin position="638"/>
        <end position="649"/>
    </location>
</feature>
<dbReference type="PROSITE" id="PS50102">
    <property type="entry name" value="RRM"/>
    <property type="match status" value="1"/>
</dbReference>
<feature type="compositionally biased region" description="Basic and acidic residues" evidence="2">
    <location>
        <begin position="441"/>
        <end position="451"/>
    </location>
</feature>
<dbReference type="SUPFAM" id="SSF54928">
    <property type="entry name" value="RNA-binding domain, RBD"/>
    <property type="match status" value="1"/>
</dbReference>
<feature type="compositionally biased region" description="Basic and acidic residues" evidence="2">
    <location>
        <begin position="458"/>
        <end position="472"/>
    </location>
</feature>
<evidence type="ECO:0000259" key="3">
    <source>
        <dbReference type="PROSITE" id="PS50102"/>
    </source>
</evidence>
<evidence type="ECO:0000256" key="1">
    <source>
        <dbReference type="PROSITE-ProRule" id="PRU00176"/>
    </source>
</evidence>
<dbReference type="InterPro" id="IPR035979">
    <property type="entry name" value="RBD_domain_sf"/>
</dbReference>
<dbReference type="AlphaFoldDB" id="A0AAP0GMS2"/>
<protein>
    <recommendedName>
        <fullName evidence="3">RRM domain-containing protein</fullName>
    </recommendedName>
</protein>
<dbReference type="PANTHER" id="PTHR34427:SF5">
    <property type="entry name" value="DUF4283 DOMAIN-CONTAINING PROTEIN"/>
    <property type="match status" value="1"/>
</dbReference>
<name>A0AAP0GMS2_9ASTR</name>
<feature type="compositionally biased region" description="Basic and acidic residues" evidence="2">
    <location>
        <begin position="581"/>
        <end position="600"/>
    </location>
</feature>
<comment type="caution">
    <text evidence="4">The sequence shown here is derived from an EMBL/GenBank/DDBJ whole genome shotgun (WGS) entry which is preliminary data.</text>
</comment>
<evidence type="ECO:0000313" key="5">
    <source>
        <dbReference type="Proteomes" id="UP001408789"/>
    </source>
</evidence>
<reference evidence="4 5" key="1">
    <citation type="submission" date="2024-04" db="EMBL/GenBank/DDBJ databases">
        <title>The reference genome of an endangered Asteraceae, Deinandra increscens subsp. villosa, native to the Central Coast of California.</title>
        <authorList>
            <person name="Guilliams M."/>
            <person name="Hasenstab-Lehman K."/>
            <person name="Meyer R."/>
            <person name="Mcevoy S."/>
        </authorList>
    </citation>
    <scope>NUCLEOTIDE SEQUENCE [LARGE SCALE GENOMIC DNA]</scope>
    <source>
        <tissue evidence="4">Leaf</tissue>
    </source>
</reference>
<evidence type="ECO:0000256" key="2">
    <source>
        <dbReference type="SAM" id="MobiDB-lite"/>
    </source>
</evidence>
<dbReference type="SMART" id="SM00360">
    <property type="entry name" value="RRM"/>
    <property type="match status" value="1"/>
</dbReference>
<dbReference type="Proteomes" id="UP001408789">
    <property type="component" value="Unassembled WGS sequence"/>
</dbReference>
<feature type="compositionally biased region" description="Acidic residues" evidence="2">
    <location>
        <begin position="653"/>
        <end position="665"/>
    </location>
</feature>
<dbReference type="EMBL" id="JBCNJP010000027">
    <property type="protein sequence ID" value="KAK9053190.1"/>
    <property type="molecule type" value="Genomic_DNA"/>
</dbReference>
<feature type="region of interest" description="Disordered" evidence="2">
    <location>
        <begin position="554"/>
        <end position="673"/>
    </location>
</feature>
<dbReference type="Gene3D" id="3.30.70.330">
    <property type="match status" value="1"/>
</dbReference>
<dbReference type="PANTHER" id="PTHR34427">
    <property type="entry name" value="DUF4283 DOMAIN PROTEIN"/>
    <property type="match status" value="1"/>
</dbReference>
<feature type="domain" description="RRM" evidence="3">
    <location>
        <begin position="35"/>
        <end position="112"/>
    </location>
</feature>
<dbReference type="Pfam" id="PF00076">
    <property type="entry name" value="RRM_1"/>
    <property type="match status" value="1"/>
</dbReference>
<proteinExistence type="predicted"/>
<gene>
    <name evidence="4" type="ORF">SSX86_029822</name>
</gene>
<feature type="region of interest" description="Disordered" evidence="2">
    <location>
        <begin position="424"/>
        <end position="472"/>
    </location>
</feature>
<accession>A0AAP0GMS2</accession>
<dbReference type="InterPro" id="IPR000504">
    <property type="entry name" value="RRM_dom"/>
</dbReference>
<organism evidence="4 5">
    <name type="scientific">Deinandra increscens subsp. villosa</name>
    <dbReference type="NCBI Taxonomy" id="3103831"/>
    <lineage>
        <taxon>Eukaryota</taxon>
        <taxon>Viridiplantae</taxon>
        <taxon>Streptophyta</taxon>
        <taxon>Embryophyta</taxon>
        <taxon>Tracheophyta</taxon>
        <taxon>Spermatophyta</taxon>
        <taxon>Magnoliopsida</taxon>
        <taxon>eudicotyledons</taxon>
        <taxon>Gunneridae</taxon>
        <taxon>Pentapetalae</taxon>
        <taxon>asterids</taxon>
        <taxon>campanulids</taxon>
        <taxon>Asterales</taxon>
        <taxon>Asteraceae</taxon>
        <taxon>Asteroideae</taxon>
        <taxon>Heliantheae alliance</taxon>
        <taxon>Madieae</taxon>
        <taxon>Madiinae</taxon>
        <taxon>Deinandra</taxon>
    </lineage>
</organism>
<feature type="compositionally biased region" description="Polar residues" evidence="2">
    <location>
        <begin position="601"/>
        <end position="610"/>
    </location>
</feature>
<evidence type="ECO:0000313" key="4">
    <source>
        <dbReference type="EMBL" id="KAK9053190.1"/>
    </source>
</evidence>
<dbReference type="CDD" id="cd00590">
    <property type="entry name" value="RRM_SF"/>
    <property type="match status" value="1"/>
</dbReference>